<evidence type="ECO:0000256" key="1">
    <source>
        <dbReference type="ARBA" id="ARBA00006499"/>
    </source>
</evidence>
<feature type="region of interest" description="Disordered" evidence="2">
    <location>
        <begin position="57"/>
        <end position="116"/>
    </location>
</feature>
<dbReference type="GO" id="GO:0052689">
    <property type="term" value="F:carboxylic ester hydrolase activity"/>
    <property type="evidence" value="ECO:0007669"/>
    <property type="project" value="TreeGrafter"/>
</dbReference>
<dbReference type="GO" id="GO:0005737">
    <property type="term" value="C:cytoplasm"/>
    <property type="evidence" value="ECO:0007669"/>
    <property type="project" value="TreeGrafter"/>
</dbReference>
<dbReference type="PANTHER" id="PTHR10655">
    <property type="entry name" value="LYSOPHOSPHOLIPASE-RELATED"/>
    <property type="match status" value="1"/>
</dbReference>
<dbReference type="EMBL" id="JAGPUO010000019">
    <property type="protein sequence ID" value="KAG5657028.1"/>
    <property type="molecule type" value="Genomic_DNA"/>
</dbReference>
<evidence type="ECO:0000313" key="4">
    <source>
        <dbReference type="EMBL" id="KAG5657028.1"/>
    </source>
</evidence>
<gene>
    <name evidence="4" type="ORF">KAF25_011197</name>
</gene>
<evidence type="ECO:0000313" key="5">
    <source>
        <dbReference type="Proteomes" id="UP000782241"/>
    </source>
</evidence>
<dbReference type="PANTHER" id="PTHR10655:SF63">
    <property type="entry name" value="PHOSPHOLIPASE_CARBOXYLESTERASE_THIOESTERASE DOMAIN-CONTAINING PROTEIN"/>
    <property type="match status" value="1"/>
</dbReference>
<dbReference type="Proteomes" id="UP000782241">
    <property type="component" value="Unassembled WGS sequence"/>
</dbReference>
<feature type="region of interest" description="Disordered" evidence="2">
    <location>
        <begin position="1"/>
        <end position="41"/>
    </location>
</feature>
<keyword evidence="5" id="KW-1185">Reference proteome</keyword>
<dbReference type="InterPro" id="IPR050565">
    <property type="entry name" value="LYPA1-2/EST-like"/>
</dbReference>
<dbReference type="Pfam" id="PF02230">
    <property type="entry name" value="Abhydrolase_2"/>
    <property type="match status" value="1"/>
</dbReference>
<sequence>MDPNLDWEGDTIMTDAPPLSPPSTPPADPWNRGFNFGTVVRNPRFNPLSVASWLSYEDSSQPDFVQPRPRAPRKLGRTVDKNHSGAGATADTAQQSGSRRPQGMETVESGESRQADVRSIVDQPGQSLQSDQKKHLDNLDEQMTAKQLSKKRKRFLQLKVEPVTPHTHTAILLHGRGSNGEEFAQELFDETKLSDGTSLAQALPSWRWVFPSSRQLWSAAFEEDIPAWFEAHSLTDTTARQDLQIPGIKESVNYLKKVLEEEIEKLDGTTENVVLGGISQGAAVGMWTFFCRDYQERPLGAFFGTSTWLPFASKIEHHLLPNHSIKNHPHDSGTEQRQADTFVDDMLAGAKSAIAQDRKAFLSTPIFLGHGTDDAYVDVDLGREARDVFTRIGFSVEWKEYTGAEQEGHWIKSPEEVDDLLNFLVRHTHK</sequence>
<dbReference type="SUPFAM" id="SSF53474">
    <property type="entry name" value="alpha/beta-Hydrolases"/>
    <property type="match status" value="1"/>
</dbReference>
<comment type="caution">
    <text evidence="4">The sequence shown here is derived from an EMBL/GenBank/DDBJ whole genome shotgun (WGS) entry which is preliminary data.</text>
</comment>
<dbReference type="Gene3D" id="3.40.50.1820">
    <property type="entry name" value="alpha/beta hydrolase"/>
    <property type="match status" value="1"/>
</dbReference>
<feature type="domain" description="Phospholipase/carboxylesterase/thioesterase" evidence="3">
    <location>
        <begin position="161"/>
        <end position="319"/>
    </location>
</feature>
<dbReference type="InterPro" id="IPR029058">
    <property type="entry name" value="AB_hydrolase_fold"/>
</dbReference>
<dbReference type="InterPro" id="IPR003140">
    <property type="entry name" value="PLipase/COase/thioEstase"/>
</dbReference>
<proteinExistence type="inferred from homology"/>
<feature type="compositionally biased region" description="Pro residues" evidence="2">
    <location>
        <begin position="18"/>
        <end position="28"/>
    </location>
</feature>
<comment type="similarity">
    <text evidence="1">Belongs to the AB hydrolase superfamily. AB hydrolase 2 family.</text>
</comment>
<dbReference type="AlphaFoldDB" id="A0A9P7KNR3"/>
<dbReference type="GO" id="GO:0008474">
    <property type="term" value="F:palmitoyl-(protein) hydrolase activity"/>
    <property type="evidence" value="ECO:0007669"/>
    <property type="project" value="TreeGrafter"/>
</dbReference>
<evidence type="ECO:0000256" key="2">
    <source>
        <dbReference type="SAM" id="MobiDB-lite"/>
    </source>
</evidence>
<evidence type="ECO:0000259" key="3">
    <source>
        <dbReference type="Pfam" id="PF02230"/>
    </source>
</evidence>
<organism evidence="4 5">
    <name type="scientific">Fusarium avenaceum</name>
    <dbReference type="NCBI Taxonomy" id="40199"/>
    <lineage>
        <taxon>Eukaryota</taxon>
        <taxon>Fungi</taxon>
        <taxon>Dikarya</taxon>
        <taxon>Ascomycota</taxon>
        <taxon>Pezizomycotina</taxon>
        <taxon>Sordariomycetes</taxon>
        <taxon>Hypocreomycetidae</taxon>
        <taxon>Hypocreales</taxon>
        <taxon>Nectriaceae</taxon>
        <taxon>Fusarium</taxon>
        <taxon>Fusarium tricinctum species complex</taxon>
    </lineage>
</organism>
<accession>A0A9P7KNR3</accession>
<name>A0A9P7KNR3_9HYPO</name>
<protein>
    <recommendedName>
        <fullName evidence="3">Phospholipase/carboxylesterase/thioesterase domain-containing protein</fullName>
    </recommendedName>
</protein>
<reference evidence="4" key="1">
    <citation type="submission" date="2021-04" db="EMBL/GenBank/DDBJ databases">
        <title>Draft genome of Fusarium avenaceum strain F156N33, isolated from an atmospheric sample in Virginia.</title>
        <authorList>
            <person name="Yang S."/>
            <person name="Vinatzer B.A."/>
            <person name="Coleman J."/>
        </authorList>
    </citation>
    <scope>NUCLEOTIDE SEQUENCE</scope>
    <source>
        <strain evidence="4">F156N33</strain>
    </source>
</reference>